<evidence type="ECO:0000256" key="3">
    <source>
        <dbReference type="ARBA" id="ARBA00005988"/>
    </source>
</evidence>
<keyword evidence="13" id="KW-0482">Metalloprotease</keyword>
<evidence type="ECO:0000256" key="2">
    <source>
        <dbReference type="ARBA" id="ARBA00004821"/>
    </source>
</evidence>
<evidence type="ECO:0000259" key="19">
    <source>
        <dbReference type="PROSITE" id="PS52035"/>
    </source>
</evidence>
<dbReference type="PANTHER" id="PTHR11705:SF143">
    <property type="entry name" value="SLL0236 PROTEIN"/>
    <property type="match status" value="1"/>
</dbReference>
<feature type="active site" description="Proton donor/acceptor" evidence="17">
    <location>
        <position position="577"/>
    </location>
</feature>
<dbReference type="PRINTS" id="PR00765">
    <property type="entry name" value="CRBOXYPTASEA"/>
</dbReference>
<dbReference type="AlphaFoldDB" id="A0A090L6E3"/>
<dbReference type="EMBL" id="LN609529">
    <property type="protein sequence ID" value="CEF65371.1"/>
    <property type="molecule type" value="Genomic_DNA"/>
</dbReference>
<accession>A0A090L6E3</accession>
<keyword evidence="6 20" id="KW-0121">Carboxypeptidase</keyword>
<dbReference type="eggNOG" id="KOG4106">
    <property type="taxonomic scope" value="Eukaryota"/>
</dbReference>
<evidence type="ECO:0000256" key="6">
    <source>
        <dbReference type="ARBA" id="ARBA00022645"/>
    </source>
</evidence>
<dbReference type="InterPro" id="IPR019346">
    <property type="entry name" value="Ribosomal_mL42"/>
</dbReference>
<dbReference type="InterPro" id="IPR020605">
    <property type="entry name" value="Octanoyltransferase_CS"/>
</dbReference>
<keyword evidence="10" id="KW-0732">Signal</keyword>
<evidence type="ECO:0000313" key="22">
    <source>
        <dbReference type="WBParaSite" id="SRAE_2000005200.1"/>
    </source>
</evidence>
<dbReference type="GO" id="GO:0016874">
    <property type="term" value="F:ligase activity"/>
    <property type="evidence" value="ECO:0007669"/>
    <property type="project" value="UniProtKB-KW"/>
</dbReference>
<dbReference type="GO" id="GO:0009249">
    <property type="term" value="P:protein lipoylation"/>
    <property type="evidence" value="ECO:0007669"/>
    <property type="project" value="InterPro"/>
</dbReference>
<dbReference type="GO" id="GO:0005615">
    <property type="term" value="C:extracellular space"/>
    <property type="evidence" value="ECO:0007669"/>
    <property type="project" value="TreeGrafter"/>
</dbReference>
<evidence type="ECO:0000256" key="5">
    <source>
        <dbReference type="ARBA" id="ARBA00012334"/>
    </source>
</evidence>
<dbReference type="Gene3D" id="3.30.930.10">
    <property type="entry name" value="Bira Bifunctional Protein, Domain 2"/>
    <property type="match status" value="1"/>
</dbReference>
<dbReference type="Pfam" id="PF10210">
    <property type="entry name" value="MRP-S32"/>
    <property type="match status" value="1"/>
</dbReference>
<dbReference type="InterPro" id="IPR000834">
    <property type="entry name" value="Peptidase_M14"/>
</dbReference>
<keyword evidence="12" id="KW-0862">Zinc</keyword>
<comment type="similarity">
    <text evidence="3 17">Belongs to the peptidase M14 family.</text>
</comment>
<comment type="cofactor">
    <cofactor evidence="1">
        <name>Zn(2+)</name>
        <dbReference type="ChEBI" id="CHEBI:29105"/>
    </cofactor>
</comment>
<evidence type="ECO:0000313" key="23">
    <source>
        <dbReference type="WormBase" id="SRAE_2000005200"/>
    </source>
</evidence>
<dbReference type="CTD" id="36377735"/>
<dbReference type="PROSITE" id="PS51733">
    <property type="entry name" value="BPL_LPL_CATALYTIC"/>
    <property type="match status" value="1"/>
</dbReference>
<keyword evidence="21" id="KW-1185">Reference proteome</keyword>
<dbReference type="GeneID" id="36377735"/>
<dbReference type="RefSeq" id="XP_024504571.1">
    <property type="nucleotide sequence ID" value="XM_024650834.1"/>
</dbReference>
<proteinExistence type="inferred from homology"/>
<keyword evidence="7" id="KW-0645">Protease</keyword>
<dbReference type="PROSITE" id="PS01313">
    <property type="entry name" value="LIPB"/>
    <property type="match status" value="1"/>
</dbReference>
<dbReference type="STRING" id="34506.A0A090L6E3"/>
<evidence type="ECO:0000256" key="12">
    <source>
        <dbReference type="ARBA" id="ARBA00022833"/>
    </source>
</evidence>
<keyword evidence="11" id="KW-0378">Hydrolase</keyword>
<sequence>MFGTICSLSIRNRIIVDRKISSSILRLNLEREAKKNRIVVTKSGTVLCWHPEQDFPYENSLPIKKESSNATSPLLEELKEKYPLKISTDKGPSNKVLQEMFYTNKNEWYTRTREDKLYQTSANCYLKKNVERCYLLLQEHHPVYTVGIRNHLYSTEEEEYLKSLGAEFHRVGRGGLITFHGPGQIVGYPIIKISSLSVTPDVEYKNYNVGVKRYIYLIEKTIIELCKKDFKINNVSRSKINPGVWIDNEKRKICAIGVGFSHGISYHGFGLNCDTDLKWFNEITPCGLNEKEVTTISNEINKNITVIDVLPNLIKSRFAEIERYLKWVAYSYSNIANLKTIGITYEKRPIYVLVIDIDKNRIKKDYFIISGVHAREWIGVSSTLFFLNKFLSNNINILQQYRLHIIPVINPDGYEYSMVVDNFWRKNRSRRQCLKNGKISNICCIGVDLNRNFDFSFNRNADPYECSEAFPGYISNSEAESSAMAKYALLIKPYIVLDFHSFGNLIIYPYAFPEFVFPSSMNYLHIKGSYVANQIKRKYNQNYKSGLAKQFLNYGVYGSSMDFYYGRVGSKYSYVIELGTYGFHPPTNNIEMMGNIVYDMIWMFGTE</sequence>
<dbReference type="SMART" id="SM00631">
    <property type="entry name" value="Zn_pept"/>
    <property type="match status" value="1"/>
</dbReference>
<dbReference type="GO" id="GO:0004181">
    <property type="term" value="F:metallocarboxypeptidase activity"/>
    <property type="evidence" value="ECO:0007669"/>
    <property type="project" value="InterPro"/>
</dbReference>
<dbReference type="PROSITE" id="PS52035">
    <property type="entry name" value="PEPTIDASE_M14"/>
    <property type="match status" value="1"/>
</dbReference>
<evidence type="ECO:0000256" key="16">
    <source>
        <dbReference type="ARBA" id="ARBA00033331"/>
    </source>
</evidence>
<gene>
    <name evidence="20 22 23" type="ORF">SRAE_2000005200</name>
</gene>
<dbReference type="WormBase" id="SRAE_2000005200">
    <property type="protein sequence ID" value="SRP01972"/>
    <property type="gene ID" value="WBGene00260241"/>
</dbReference>
<name>A0A090L6E3_STRRB</name>
<evidence type="ECO:0000313" key="20">
    <source>
        <dbReference type="EMBL" id="CEF65371.1"/>
    </source>
</evidence>
<dbReference type="Gene3D" id="3.40.630.10">
    <property type="entry name" value="Zn peptidases"/>
    <property type="match status" value="1"/>
</dbReference>
<keyword evidence="20" id="KW-0436">Ligase</keyword>
<dbReference type="SUPFAM" id="SSF55681">
    <property type="entry name" value="Class II aaRS and biotin synthetases"/>
    <property type="match status" value="1"/>
</dbReference>
<dbReference type="InterPro" id="IPR000544">
    <property type="entry name" value="Octanoyltransferase"/>
</dbReference>
<dbReference type="OrthoDB" id="19908at2759"/>
<protein>
    <recommendedName>
        <fullName evidence="5">lipoyl(octanoyl) transferase</fullName>
        <ecNumber evidence="5">2.3.1.181</ecNumber>
    </recommendedName>
    <alternativeName>
        <fullName evidence="15">Lipoate-protein ligase B</fullName>
    </alternativeName>
    <alternativeName>
        <fullName evidence="16">Lipoyl/octanoyl transferase</fullName>
    </alternativeName>
</protein>
<dbReference type="SUPFAM" id="SSF53187">
    <property type="entry name" value="Zn-dependent exopeptidases"/>
    <property type="match status" value="1"/>
</dbReference>
<dbReference type="GO" id="GO:0006508">
    <property type="term" value="P:proteolysis"/>
    <property type="evidence" value="ECO:0007669"/>
    <property type="project" value="UniProtKB-KW"/>
</dbReference>
<feature type="domain" description="BPL/LPL catalytic" evidence="18">
    <location>
        <begin position="129"/>
        <end position="325"/>
    </location>
</feature>
<feature type="domain" description="Peptidase M14" evidence="19">
    <location>
        <begin position="314"/>
        <end position="607"/>
    </location>
</feature>
<dbReference type="Proteomes" id="UP000035682">
    <property type="component" value="Unplaced"/>
</dbReference>
<evidence type="ECO:0000256" key="14">
    <source>
        <dbReference type="ARBA" id="ARBA00023315"/>
    </source>
</evidence>
<keyword evidence="8 20" id="KW-0808">Transferase</keyword>
<organism evidence="20">
    <name type="scientific">Strongyloides ratti</name>
    <name type="common">Parasitic roundworm</name>
    <dbReference type="NCBI Taxonomy" id="34506"/>
    <lineage>
        <taxon>Eukaryota</taxon>
        <taxon>Metazoa</taxon>
        <taxon>Ecdysozoa</taxon>
        <taxon>Nematoda</taxon>
        <taxon>Chromadorea</taxon>
        <taxon>Rhabditida</taxon>
        <taxon>Tylenchina</taxon>
        <taxon>Panagrolaimomorpha</taxon>
        <taxon>Strongyloidoidea</taxon>
        <taxon>Strongyloididae</taxon>
        <taxon>Strongyloides</taxon>
    </lineage>
</organism>
<comment type="pathway">
    <text evidence="2">Protein modification; protein lipoylation via endogenous pathway; protein N(6)-(lipoyl)lysine from octanoyl-[acyl-carrier-protein]: step 1/2.</text>
</comment>
<dbReference type="PANTHER" id="PTHR11705">
    <property type="entry name" value="PROTEASE FAMILY M14 CARBOXYPEPTIDASE A,B"/>
    <property type="match status" value="1"/>
</dbReference>
<evidence type="ECO:0000259" key="18">
    <source>
        <dbReference type="PROSITE" id="PS51733"/>
    </source>
</evidence>
<keyword evidence="9" id="KW-0479">Metal-binding</keyword>
<dbReference type="Pfam" id="PF00246">
    <property type="entry name" value="Peptidase_M14"/>
    <property type="match status" value="1"/>
</dbReference>
<dbReference type="CDD" id="cd16444">
    <property type="entry name" value="LipB"/>
    <property type="match status" value="1"/>
</dbReference>
<dbReference type="InterPro" id="IPR004143">
    <property type="entry name" value="BPL_LPL_catalytic"/>
</dbReference>
<evidence type="ECO:0000256" key="13">
    <source>
        <dbReference type="ARBA" id="ARBA00023049"/>
    </source>
</evidence>
<dbReference type="GO" id="GO:0008270">
    <property type="term" value="F:zinc ion binding"/>
    <property type="evidence" value="ECO:0007669"/>
    <property type="project" value="InterPro"/>
</dbReference>
<dbReference type="GO" id="GO:0033819">
    <property type="term" value="F:lipoyl(octanoyl) transferase activity"/>
    <property type="evidence" value="ECO:0007669"/>
    <property type="project" value="UniProtKB-EC"/>
</dbReference>
<keyword evidence="14" id="KW-0012">Acyltransferase</keyword>
<dbReference type="WBParaSite" id="SRAE_2000005200.1">
    <property type="protein sequence ID" value="SRAE_2000005200.1"/>
    <property type="gene ID" value="WBGene00260241"/>
</dbReference>
<dbReference type="UniPathway" id="UPA00538">
    <property type="reaction ID" value="UER00592"/>
</dbReference>
<evidence type="ECO:0000256" key="1">
    <source>
        <dbReference type="ARBA" id="ARBA00001947"/>
    </source>
</evidence>
<evidence type="ECO:0000256" key="4">
    <source>
        <dbReference type="ARBA" id="ARBA00007907"/>
    </source>
</evidence>
<evidence type="ECO:0000256" key="15">
    <source>
        <dbReference type="ARBA" id="ARBA00030797"/>
    </source>
</evidence>
<evidence type="ECO:0000256" key="9">
    <source>
        <dbReference type="ARBA" id="ARBA00022723"/>
    </source>
</evidence>
<evidence type="ECO:0000256" key="8">
    <source>
        <dbReference type="ARBA" id="ARBA00022679"/>
    </source>
</evidence>
<evidence type="ECO:0000256" key="7">
    <source>
        <dbReference type="ARBA" id="ARBA00022670"/>
    </source>
</evidence>
<dbReference type="InterPro" id="IPR045864">
    <property type="entry name" value="aa-tRNA-synth_II/BPL/LPL"/>
</dbReference>
<evidence type="ECO:0000313" key="21">
    <source>
        <dbReference type="Proteomes" id="UP000035682"/>
    </source>
</evidence>
<evidence type="ECO:0000256" key="17">
    <source>
        <dbReference type="PROSITE-ProRule" id="PRU01379"/>
    </source>
</evidence>
<dbReference type="EC" id="2.3.1.181" evidence="5"/>
<reference evidence="22" key="2">
    <citation type="submission" date="2020-12" db="UniProtKB">
        <authorList>
            <consortium name="WormBaseParasite"/>
        </authorList>
    </citation>
    <scope>IDENTIFICATION</scope>
</reference>
<dbReference type="NCBIfam" id="TIGR00214">
    <property type="entry name" value="lipB"/>
    <property type="match status" value="1"/>
</dbReference>
<comment type="similarity">
    <text evidence="4">Belongs to the LipB family.</text>
</comment>
<dbReference type="FunFam" id="3.40.630.10:FF:000084">
    <property type="entry name" value="Carboxypeptidase B2"/>
    <property type="match status" value="1"/>
</dbReference>
<dbReference type="InterPro" id="IPR057246">
    <property type="entry name" value="CARBOXYPEPT_ZN_1"/>
</dbReference>
<dbReference type="PROSITE" id="PS00132">
    <property type="entry name" value="CARBOXYPEPT_ZN_1"/>
    <property type="match status" value="1"/>
</dbReference>
<evidence type="ECO:0000256" key="10">
    <source>
        <dbReference type="ARBA" id="ARBA00022729"/>
    </source>
</evidence>
<reference evidence="20 21" key="1">
    <citation type="submission" date="2014-09" db="EMBL/GenBank/DDBJ databases">
        <authorList>
            <person name="Martin A.A."/>
        </authorList>
    </citation>
    <scope>NUCLEOTIDE SEQUENCE</scope>
    <source>
        <strain evidence="21">ED321</strain>
        <strain evidence="20">ED321 Heterogonic</strain>
    </source>
</reference>
<dbReference type="Pfam" id="PF21948">
    <property type="entry name" value="LplA-B_cat"/>
    <property type="match status" value="1"/>
</dbReference>
<evidence type="ECO:0000256" key="11">
    <source>
        <dbReference type="ARBA" id="ARBA00022801"/>
    </source>
</evidence>